<dbReference type="InterPro" id="IPR001839">
    <property type="entry name" value="TGF-b_C"/>
</dbReference>
<dbReference type="OrthoDB" id="6516235at2759"/>
<evidence type="ECO:0000256" key="4">
    <source>
        <dbReference type="ARBA" id="ARBA00023030"/>
    </source>
</evidence>
<dbReference type="AlphaFoldDB" id="A0A7R8WC19"/>
<name>A0A7R8WC19_9CRUS</name>
<dbReference type="Gene3D" id="2.10.90.10">
    <property type="entry name" value="Cystine-knot cytokines"/>
    <property type="match status" value="1"/>
</dbReference>
<evidence type="ECO:0000256" key="2">
    <source>
        <dbReference type="ARBA" id="ARBA00006656"/>
    </source>
</evidence>
<dbReference type="GO" id="GO:0005615">
    <property type="term" value="C:extracellular space"/>
    <property type="evidence" value="ECO:0007669"/>
    <property type="project" value="TreeGrafter"/>
</dbReference>
<dbReference type="GO" id="GO:0005125">
    <property type="term" value="F:cytokine activity"/>
    <property type="evidence" value="ECO:0007669"/>
    <property type="project" value="TreeGrafter"/>
</dbReference>
<keyword evidence="4 6" id="KW-0339">Growth factor</keyword>
<dbReference type="GO" id="GO:0008083">
    <property type="term" value="F:growth factor activity"/>
    <property type="evidence" value="ECO:0007669"/>
    <property type="project" value="UniProtKB-KW"/>
</dbReference>
<dbReference type="PANTHER" id="PTHR11848">
    <property type="entry name" value="TGF-BETA FAMILY"/>
    <property type="match status" value="1"/>
</dbReference>
<proteinExistence type="inferred from homology"/>
<dbReference type="PANTHER" id="PTHR11848:SF262">
    <property type="entry name" value="LD29161P"/>
    <property type="match status" value="1"/>
</dbReference>
<dbReference type="InterPro" id="IPR017948">
    <property type="entry name" value="TGFb_CS"/>
</dbReference>
<evidence type="ECO:0000256" key="1">
    <source>
        <dbReference type="ARBA" id="ARBA00004613"/>
    </source>
</evidence>
<evidence type="ECO:0000313" key="7">
    <source>
        <dbReference type="EMBL" id="CAD7226074.1"/>
    </source>
</evidence>
<keyword evidence="3" id="KW-0964">Secreted</keyword>
<comment type="subcellular location">
    <subcellularLocation>
        <location evidence="1">Secreted</location>
    </subcellularLocation>
</comment>
<dbReference type="EMBL" id="OB660736">
    <property type="protein sequence ID" value="CAD7226074.1"/>
    <property type="molecule type" value="Genomic_DNA"/>
</dbReference>
<gene>
    <name evidence="7" type="ORF">CTOB1V02_LOCUS3999</name>
</gene>
<comment type="similarity">
    <text evidence="2 6">Belongs to the TGF-beta family.</text>
</comment>
<keyword evidence="5" id="KW-1015">Disulfide bond</keyword>
<evidence type="ECO:0000256" key="5">
    <source>
        <dbReference type="ARBA" id="ARBA00023157"/>
    </source>
</evidence>
<dbReference type="Gene3D" id="2.60.120.970">
    <property type="match status" value="1"/>
</dbReference>
<reference evidence="7" key="1">
    <citation type="submission" date="2020-11" db="EMBL/GenBank/DDBJ databases">
        <authorList>
            <person name="Tran Van P."/>
        </authorList>
    </citation>
    <scope>NUCLEOTIDE SEQUENCE</scope>
</reference>
<sequence>MMLPLLVLLSLSLLFPSDAQAQALDPRWQEVNQIPRRRYPELPFPPRLPTLMKEHLRQQRYGVSPAELFQESLIEAEECERLYHQSGGHPNAIYSQRCLNRDQKWHPTKIRPSHPRPRPDPEKIEKDFLMEKVGREILAKLGLKEAPKISNEKLEELKKLSRVFLENVDGAMSSAWKRGGGFDRDSDHDDHFYKKTRQLIIFSQPGLPECQAPCFEFHLPTDSLMWYVKSADLWLHKSPALGSSEDNFNRIVVKEIHSAKNSSKVVAEQKIHKRGRSWVPVTMGPVVETWVEDMNAPFSSPPSTKHLRIHCEDCHVSSLDPERPFLRLQIGESHLHKRPRRNLDCSSMSSDDASNCCRQELEVVFAQLNFNFIAHPHGYQAYYCRGTCTSMKERHEQHTLNAYFRQYDFEQWISLTPVVGEQPVRWMAGVVAHSACRATAEPPVVDPLRMGVSTQSKLYYDNIMTVFPTFDGMQLPYPSPYECVEKLTLTENFGHSNGNVSELLSAKAVPVTEVSFPRHASSRSGRDAMLLFSTLNSSMLTQLHKDSGSDDKELYLKTNTDFQCLGLNIVKF</sequence>
<dbReference type="SMART" id="SM00204">
    <property type="entry name" value="TGFB"/>
    <property type="match status" value="1"/>
</dbReference>
<dbReference type="PROSITE" id="PS00250">
    <property type="entry name" value="TGF_BETA_1"/>
    <property type="match status" value="1"/>
</dbReference>
<dbReference type="SUPFAM" id="SSF57501">
    <property type="entry name" value="Cystine-knot cytokines"/>
    <property type="match status" value="1"/>
</dbReference>
<evidence type="ECO:0000256" key="6">
    <source>
        <dbReference type="RuleBase" id="RU000354"/>
    </source>
</evidence>
<evidence type="ECO:0000256" key="3">
    <source>
        <dbReference type="ARBA" id="ARBA00022525"/>
    </source>
</evidence>
<dbReference type="InterPro" id="IPR015615">
    <property type="entry name" value="TGF-beta-rel"/>
</dbReference>
<organism evidence="7">
    <name type="scientific">Cyprideis torosa</name>
    <dbReference type="NCBI Taxonomy" id="163714"/>
    <lineage>
        <taxon>Eukaryota</taxon>
        <taxon>Metazoa</taxon>
        <taxon>Ecdysozoa</taxon>
        <taxon>Arthropoda</taxon>
        <taxon>Crustacea</taxon>
        <taxon>Oligostraca</taxon>
        <taxon>Ostracoda</taxon>
        <taxon>Podocopa</taxon>
        <taxon>Podocopida</taxon>
        <taxon>Cytherocopina</taxon>
        <taxon>Cytheroidea</taxon>
        <taxon>Cytherideidae</taxon>
        <taxon>Cyprideis</taxon>
    </lineage>
</organism>
<dbReference type="PROSITE" id="PS51362">
    <property type="entry name" value="TGF_BETA_2"/>
    <property type="match status" value="1"/>
</dbReference>
<protein>
    <submittedName>
        <fullName evidence="7">Uncharacterized protein</fullName>
    </submittedName>
</protein>
<dbReference type="InterPro" id="IPR029034">
    <property type="entry name" value="Cystine-knot_cytokine"/>
</dbReference>
<accession>A0A7R8WC19</accession>
<dbReference type="Pfam" id="PF00019">
    <property type="entry name" value="TGF_beta"/>
    <property type="match status" value="1"/>
</dbReference>